<dbReference type="HOGENOM" id="CLU_017400_0_0_1"/>
<feature type="region of interest" description="Disordered" evidence="1">
    <location>
        <begin position="591"/>
        <end position="639"/>
    </location>
</feature>
<dbReference type="eggNOG" id="ENOG502SJJG">
    <property type="taxonomic scope" value="Eukaryota"/>
</dbReference>
<feature type="compositionally biased region" description="Basic residues" evidence="1">
    <location>
        <begin position="591"/>
        <end position="600"/>
    </location>
</feature>
<protein>
    <submittedName>
        <fullName evidence="2">Uncharacterized protein</fullName>
    </submittedName>
</protein>
<dbReference type="AlphaFoldDB" id="R7S372"/>
<dbReference type="KEGG" id="psq:PUNSTDRAFT_93003"/>
<organism evidence="2 3">
    <name type="scientific">Punctularia strigosozonata (strain HHB-11173)</name>
    <name type="common">White-rot fungus</name>
    <dbReference type="NCBI Taxonomy" id="741275"/>
    <lineage>
        <taxon>Eukaryota</taxon>
        <taxon>Fungi</taxon>
        <taxon>Dikarya</taxon>
        <taxon>Basidiomycota</taxon>
        <taxon>Agaricomycotina</taxon>
        <taxon>Agaricomycetes</taxon>
        <taxon>Corticiales</taxon>
        <taxon>Punctulariaceae</taxon>
        <taxon>Punctularia</taxon>
    </lineage>
</organism>
<evidence type="ECO:0000256" key="1">
    <source>
        <dbReference type="SAM" id="MobiDB-lite"/>
    </source>
</evidence>
<reference evidence="3" key="1">
    <citation type="journal article" date="2012" name="Science">
        <title>The Paleozoic origin of enzymatic lignin decomposition reconstructed from 31 fungal genomes.</title>
        <authorList>
            <person name="Floudas D."/>
            <person name="Binder M."/>
            <person name="Riley R."/>
            <person name="Barry K."/>
            <person name="Blanchette R.A."/>
            <person name="Henrissat B."/>
            <person name="Martinez A.T."/>
            <person name="Otillar R."/>
            <person name="Spatafora J.W."/>
            <person name="Yadav J.S."/>
            <person name="Aerts A."/>
            <person name="Benoit I."/>
            <person name="Boyd A."/>
            <person name="Carlson A."/>
            <person name="Copeland A."/>
            <person name="Coutinho P.M."/>
            <person name="de Vries R.P."/>
            <person name="Ferreira P."/>
            <person name="Findley K."/>
            <person name="Foster B."/>
            <person name="Gaskell J."/>
            <person name="Glotzer D."/>
            <person name="Gorecki P."/>
            <person name="Heitman J."/>
            <person name="Hesse C."/>
            <person name="Hori C."/>
            <person name="Igarashi K."/>
            <person name="Jurgens J.A."/>
            <person name="Kallen N."/>
            <person name="Kersten P."/>
            <person name="Kohler A."/>
            <person name="Kuees U."/>
            <person name="Kumar T.K.A."/>
            <person name="Kuo A."/>
            <person name="LaButti K."/>
            <person name="Larrondo L.F."/>
            <person name="Lindquist E."/>
            <person name="Ling A."/>
            <person name="Lombard V."/>
            <person name="Lucas S."/>
            <person name="Lundell T."/>
            <person name="Martin R."/>
            <person name="McLaughlin D.J."/>
            <person name="Morgenstern I."/>
            <person name="Morin E."/>
            <person name="Murat C."/>
            <person name="Nagy L.G."/>
            <person name="Nolan M."/>
            <person name="Ohm R.A."/>
            <person name="Patyshakuliyeva A."/>
            <person name="Rokas A."/>
            <person name="Ruiz-Duenas F.J."/>
            <person name="Sabat G."/>
            <person name="Salamov A."/>
            <person name="Samejima M."/>
            <person name="Schmutz J."/>
            <person name="Slot J.C."/>
            <person name="St John F."/>
            <person name="Stenlid J."/>
            <person name="Sun H."/>
            <person name="Sun S."/>
            <person name="Syed K."/>
            <person name="Tsang A."/>
            <person name="Wiebenga A."/>
            <person name="Young D."/>
            <person name="Pisabarro A."/>
            <person name="Eastwood D.C."/>
            <person name="Martin F."/>
            <person name="Cullen D."/>
            <person name="Grigoriev I.V."/>
            <person name="Hibbett D.S."/>
        </authorList>
    </citation>
    <scope>NUCLEOTIDE SEQUENCE [LARGE SCALE GENOMIC DNA]</scope>
    <source>
        <strain evidence="3">HHB-11173 SS5</strain>
    </source>
</reference>
<dbReference type="GeneID" id="18886538"/>
<dbReference type="OrthoDB" id="2742205at2759"/>
<gene>
    <name evidence="2" type="ORF">PUNSTDRAFT_93003</name>
</gene>
<sequence>MASEQSRSAKFQQIYDSLPPSAQQALVEQHLLPLLNHVPRERARKVLTGARRAQARATKVPTLDIRAKKNEVNDLLDELERDAKRSFVRDRSNKEEILSEVVNSLVEWLNKVWSVAYEHKTNFAQAHGCLLFAADVLDHIANSRGGCKCSFTNMFVPITIKTRKGRLVRAFELNGAHQIENVLLWIWRDMFLTMLALNKPRVAKAIPEMLADIELILGWPAVEKVLYGGKRMFDGDEEDEDEEDDEYGFDCQDFGSDSEFDSEDEDEEGPCGCPYHADHWPRHINAQIVPLRTLVRTHLTKVFSTVPSARLFKCLTGIAEYYKHAEGQLLAILRPLQSTSSEAAAAALDIYALQDRPVDIAAHLDANAALLRPRDARSLQAAALAMALSPAHSARALALLERELRDAAQAIRGALRGAFCHLGDAAAADEVQQILRLRAGSAARAERVTAYVDAVVTPGAPTNPMALAAMMMGFPLGAALADEMSEQDPMGYLDVDRDDPDLEDLREEFRPRLKERFEGWVDTGMALGLGGGPAVLMKIYKELIETMPFLRGQDIVDEMIGRLADRPSKHYICDALDGLAVFVKTQRKRAQIRAEKKRKTTSSAPPAFGPSSAGPDGEDDPPPLIPITRSDFGGMNDVD</sequence>
<name>R7S372_PUNST</name>
<evidence type="ECO:0000313" key="2">
    <source>
        <dbReference type="EMBL" id="EIN04289.1"/>
    </source>
</evidence>
<dbReference type="RefSeq" id="XP_007388432.1">
    <property type="nucleotide sequence ID" value="XM_007388370.1"/>
</dbReference>
<keyword evidence="3" id="KW-1185">Reference proteome</keyword>
<proteinExistence type="predicted"/>
<dbReference type="Proteomes" id="UP000054196">
    <property type="component" value="Unassembled WGS sequence"/>
</dbReference>
<evidence type="ECO:0000313" key="3">
    <source>
        <dbReference type="Proteomes" id="UP000054196"/>
    </source>
</evidence>
<dbReference type="OMA" id="FIWRDLF"/>
<dbReference type="EMBL" id="JH687555">
    <property type="protein sequence ID" value="EIN04289.1"/>
    <property type="molecule type" value="Genomic_DNA"/>
</dbReference>
<feature type="compositionally biased region" description="Low complexity" evidence="1">
    <location>
        <begin position="602"/>
        <end position="615"/>
    </location>
</feature>
<accession>R7S372</accession>